<dbReference type="SUPFAM" id="SSF50891">
    <property type="entry name" value="Cyclophilin-like"/>
    <property type="match status" value="1"/>
</dbReference>
<reference evidence="3" key="1">
    <citation type="submission" date="2018-05" db="EMBL/GenBank/DDBJ databases">
        <authorList>
            <person name="Nie L."/>
        </authorList>
    </citation>
    <scope>NUCLEOTIDE SEQUENCE [LARGE SCALE GENOMIC DNA]</scope>
    <source>
        <strain evidence="3">NL</strain>
    </source>
</reference>
<proteinExistence type="predicted"/>
<dbReference type="Pfam" id="PF18050">
    <property type="entry name" value="Cyclophil_like2"/>
    <property type="match status" value="1"/>
</dbReference>
<organism evidence="2 3">
    <name type="scientific">Hymenobacter edaphi</name>
    <dbReference type="NCBI Taxonomy" id="2211146"/>
    <lineage>
        <taxon>Bacteria</taxon>
        <taxon>Pseudomonadati</taxon>
        <taxon>Bacteroidota</taxon>
        <taxon>Cytophagia</taxon>
        <taxon>Cytophagales</taxon>
        <taxon>Hymenobacteraceae</taxon>
        <taxon>Hymenobacter</taxon>
    </lineage>
</organism>
<protein>
    <recommendedName>
        <fullName evidence="1">Cyclophilin-like domain-containing protein</fullName>
    </recommendedName>
</protein>
<dbReference type="EMBL" id="QHKM01000001">
    <property type="protein sequence ID" value="RAK70416.1"/>
    <property type="molecule type" value="Genomic_DNA"/>
</dbReference>
<keyword evidence="3" id="KW-1185">Reference proteome</keyword>
<dbReference type="AlphaFoldDB" id="A0A328BWI0"/>
<dbReference type="Gene3D" id="2.40.100.20">
    <property type="match status" value="1"/>
</dbReference>
<evidence type="ECO:0000313" key="2">
    <source>
        <dbReference type="EMBL" id="RAK70416.1"/>
    </source>
</evidence>
<sequence>MEPPKLRISVGAQVLTATLYDNAAARDFAALLPLTLTLQDYAGTEKISDLPARLSTQGAPAGHTPAAGELAYYAPWGNLALFYRDFRYSAGLVVLGKLEGDVEAFRAAGPVTVKLELLP</sequence>
<evidence type="ECO:0000313" key="3">
    <source>
        <dbReference type="Proteomes" id="UP000248553"/>
    </source>
</evidence>
<comment type="caution">
    <text evidence="2">The sequence shown here is derived from an EMBL/GenBank/DDBJ whole genome shotgun (WGS) entry which is preliminary data.</text>
</comment>
<evidence type="ECO:0000259" key="1">
    <source>
        <dbReference type="Pfam" id="PF18050"/>
    </source>
</evidence>
<feature type="domain" description="Cyclophilin-like" evidence="1">
    <location>
        <begin position="8"/>
        <end position="116"/>
    </location>
</feature>
<gene>
    <name evidence="2" type="ORF">DLM85_06145</name>
</gene>
<accession>A0A328BWI0</accession>
<dbReference type="InterPro" id="IPR029000">
    <property type="entry name" value="Cyclophilin-like_dom_sf"/>
</dbReference>
<dbReference type="RefSeq" id="WP_111477166.1">
    <property type="nucleotide sequence ID" value="NZ_QHKM01000001.1"/>
</dbReference>
<dbReference type="OrthoDB" id="9806505at2"/>
<dbReference type="Proteomes" id="UP000248553">
    <property type="component" value="Unassembled WGS sequence"/>
</dbReference>
<name>A0A328BWI0_9BACT</name>
<dbReference type="InterPro" id="IPR041183">
    <property type="entry name" value="Cyclophilin-like"/>
</dbReference>